<protein>
    <submittedName>
        <fullName evidence="3">Uncharacterized protein</fullName>
    </submittedName>
</protein>
<feature type="region of interest" description="Disordered" evidence="1">
    <location>
        <begin position="791"/>
        <end position="815"/>
    </location>
</feature>
<dbReference type="PANTHER" id="PTHR34962">
    <property type="entry name" value="EMBRYO DEFECTIVE 1703-RELATED"/>
    <property type="match status" value="1"/>
</dbReference>
<sequence length="1413" mass="159978">MDILKISNLSNFSIPSFCQPKALKLKFPPNYNKPTSPFRRTPFSVYLSRSTAVKFQTWAHSGRPTKRRNSLRKKLLRDHKVIPNQIPNDPLSVSGNGFKESGVGVQGDSVVDSVVEAEKSKSKLLGESVLWNKLESWVDQYKRDIEYWGVGSGPVFTVYEDSLGGVKRVFVDEEEILKRSKVRRDVIGDFPEVRSKILNAKNMAREMESGNNVIARNSSVTKFVVHGKEEGGFVKAVRVFVAKPQLLPRLSRVGRYVLYVLVVMWVVKKLFAFGEGDKEVECTALEKEMMRRKMKARKEKEKLVKGAVEVIVEPSETPVVDIKMPKLDKEQLRNNILKAKGSSDKLVVGDSSDKIKAISMEMDYKVQEIKEMARQARKIEGRDNVVVNKDLEMDDSVIRKSSDDNEFIKRKRERDDSLSDNQIEVVRETTDSNVILQSTPIDVPENIDNSVLHEVVPADEGNVHVSDVIVSGDKEIKKQEIEFSENNVHLKDKENDNPLDTRINGSSMTNENFVKKKRRIIRSVKEARDYLSSKHDKQNPGAGTASKLNPVKESITDLKSSSVVDFKDQKSQNLKMNTTESRSETLDSKSSSVSDFTDQKSQNLKMNIARSRSDTLNGTLDSKRAIDDHGTLDSKSSSVSDFTDQKSQNSKMNRTGSRRDTLNRTLDSKPVTNDHGTLDSKSSIVSNFTDQKSQNLKRNTTESRSDTLNGTLDSKPVINDHEDSTLKDKELIPRKNDHKDSGVEPGAGIHQKSVTTFDSGVNGTGTTNGKSENWPEKNLLEVEQIISDGLNGLSDSKPFTKPIEDSNPKNKEFSPMKDDYFKDSGVEPGVGNLQKYDTTLDHEINSVSTETSLPLMPESGTLNGLSDSKPATNPIEVPDQKNKELGTTEDDYLKVSGVDPEIRNHLNSGTTLDDEVNDISTETKVSGKTENWLEKNFHEVEPIVNQIRVGFRNNYMAAKERVDQPLDMPTEMESLRGVGDDGELDWMQDDHLRDIVFRVRENELSGRDPFYLMSNEDKDTFFRGLEKKVEKENIKLSHVHEWLHSNIENLDYGADGISIYDPLEKIIPHWKGPAVEKIPEFLNEFLDERKTGFSRNMNPVKKDESGFAITSSDSSSQEKFDGPTAPTKKLKNPRTIIEGSDGSVKAGKKSGKEYWQHTKKWSQGFLDCYNDETDPEVKSIMKDMGKDLDRWITEKEIKEAAELMDKLPDRNKSFMEKKLNKVKREMELFGPQAVVSKYREYADDEEEDYLWWLDLPHILCIELYTVEEGEQKVGLYSLEMAGDLELEPKPHHVIAFQDPNDCKNLCYIIQAHLEMLGNGHAFVVARPPKDAFREAKANGFGVTVIKKGELQLNIDQPLEEVDELITEIGSKMYHDMMMKERSVDINTLMKGVFGFNDRSIKRLKRKLKKSRKG</sequence>
<dbReference type="STRING" id="3914.A0A0L9T592"/>
<feature type="compositionally biased region" description="Polar residues" evidence="1">
    <location>
        <begin position="633"/>
        <end position="655"/>
    </location>
</feature>
<dbReference type="EMBL" id="JABFOF010000009">
    <property type="protein sequence ID" value="KAG2380198.1"/>
    <property type="molecule type" value="Genomic_DNA"/>
</dbReference>
<feature type="compositionally biased region" description="Polar residues" evidence="1">
    <location>
        <begin position="571"/>
        <end position="580"/>
    </location>
</feature>
<feature type="compositionally biased region" description="Basic and acidic residues" evidence="1">
    <location>
        <begin position="621"/>
        <end position="632"/>
    </location>
</feature>
<dbReference type="Proteomes" id="UP000743370">
    <property type="component" value="Unassembled WGS sequence"/>
</dbReference>
<feature type="region of interest" description="Disordered" evidence="1">
    <location>
        <begin position="529"/>
        <end position="553"/>
    </location>
</feature>
<feature type="compositionally biased region" description="Basic and acidic residues" evidence="1">
    <location>
        <begin position="529"/>
        <end position="538"/>
    </location>
</feature>
<dbReference type="OMA" id="EYWGIGS"/>
<reference evidence="2 5" key="3">
    <citation type="submission" date="2020-05" db="EMBL/GenBank/DDBJ databases">
        <title>Vigna angularis (adzuki bean) Var. LongXiaoDou No. 4 denovo assembly.</title>
        <authorList>
            <person name="Xiang H."/>
        </authorList>
    </citation>
    <scope>NUCLEOTIDE SEQUENCE [LARGE SCALE GENOMIC DNA]</scope>
    <source>
        <tissue evidence="2">Leaf</tissue>
    </source>
</reference>
<evidence type="ECO:0000313" key="2">
    <source>
        <dbReference type="EMBL" id="KAG2380198.1"/>
    </source>
</evidence>
<feature type="region of interest" description="Disordered" evidence="1">
    <location>
        <begin position="754"/>
        <end position="773"/>
    </location>
</feature>
<dbReference type="Proteomes" id="UP000053144">
    <property type="component" value="Unassembled WGS sequence"/>
</dbReference>
<evidence type="ECO:0000313" key="5">
    <source>
        <dbReference type="Proteomes" id="UP000743370"/>
    </source>
</evidence>
<organism evidence="3 4">
    <name type="scientific">Phaseolus angularis</name>
    <name type="common">Azuki bean</name>
    <name type="synonym">Vigna angularis</name>
    <dbReference type="NCBI Taxonomy" id="3914"/>
    <lineage>
        <taxon>Eukaryota</taxon>
        <taxon>Viridiplantae</taxon>
        <taxon>Streptophyta</taxon>
        <taxon>Embryophyta</taxon>
        <taxon>Tracheophyta</taxon>
        <taxon>Spermatophyta</taxon>
        <taxon>Magnoliopsida</taxon>
        <taxon>eudicotyledons</taxon>
        <taxon>Gunneridae</taxon>
        <taxon>Pentapetalae</taxon>
        <taxon>rosids</taxon>
        <taxon>fabids</taxon>
        <taxon>Fabales</taxon>
        <taxon>Fabaceae</taxon>
        <taxon>Papilionoideae</taxon>
        <taxon>50 kb inversion clade</taxon>
        <taxon>NPAAA clade</taxon>
        <taxon>indigoferoid/millettioid clade</taxon>
        <taxon>Phaseoleae</taxon>
        <taxon>Vigna</taxon>
    </lineage>
</organism>
<dbReference type="PANTHER" id="PTHR34962:SF1">
    <property type="entry name" value="EMBRYO DEFECTIVE 1703-RELATED"/>
    <property type="match status" value="1"/>
</dbReference>
<name>A0A0L9T592_PHAAN</name>
<evidence type="ECO:0000256" key="1">
    <source>
        <dbReference type="SAM" id="MobiDB-lite"/>
    </source>
</evidence>
<dbReference type="EMBL" id="KQ258286">
    <property type="protein sequence ID" value="KOM25752.1"/>
    <property type="molecule type" value="Genomic_DNA"/>
</dbReference>
<feature type="region of interest" description="Disordered" evidence="1">
    <location>
        <begin position="1096"/>
        <end position="1149"/>
    </location>
</feature>
<feature type="region of interest" description="Disordered" evidence="1">
    <location>
        <begin position="569"/>
        <end position="726"/>
    </location>
</feature>
<evidence type="ECO:0000313" key="3">
    <source>
        <dbReference type="EMBL" id="KOM25752.1"/>
    </source>
</evidence>
<gene>
    <name evidence="2" type="ORF">HKW66_Vig0169770</name>
    <name evidence="3" type="ORF">LR48_Vigan181s003000</name>
</gene>
<dbReference type="KEGG" id="var:108319257"/>
<feature type="compositionally biased region" description="Basic and acidic residues" evidence="1">
    <location>
        <begin position="802"/>
        <end position="815"/>
    </location>
</feature>
<reference evidence="3" key="2">
    <citation type="submission" date="2015-02" db="EMBL/GenBank/DDBJ databases">
        <authorList>
            <person name="Chooi Y.-H."/>
        </authorList>
    </citation>
    <scope>NUCLEOTIDE SEQUENCE</scope>
    <source>
        <tissue evidence="3">Seedling</tissue>
    </source>
</reference>
<accession>A0A0L9T592</accession>
<feature type="compositionally biased region" description="Polar residues" evidence="1">
    <location>
        <begin position="588"/>
        <end position="605"/>
    </location>
</feature>
<dbReference type="OrthoDB" id="611606at2759"/>
<feature type="compositionally biased region" description="Polar residues" evidence="1">
    <location>
        <begin position="860"/>
        <end position="871"/>
    </location>
</feature>
<feature type="compositionally biased region" description="Polar residues" evidence="1">
    <location>
        <begin position="754"/>
        <end position="771"/>
    </location>
</feature>
<reference evidence="4" key="1">
    <citation type="journal article" date="2015" name="Proc. Natl. Acad. Sci. U.S.A.">
        <title>Genome sequencing of adzuki bean (Vigna angularis) provides insight into high starch and low fat accumulation and domestication.</title>
        <authorList>
            <person name="Yang K."/>
            <person name="Tian Z."/>
            <person name="Chen C."/>
            <person name="Luo L."/>
            <person name="Zhao B."/>
            <person name="Wang Z."/>
            <person name="Yu L."/>
            <person name="Li Y."/>
            <person name="Sun Y."/>
            <person name="Li W."/>
            <person name="Chen Y."/>
            <person name="Li Y."/>
            <person name="Zhang Y."/>
            <person name="Ai D."/>
            <person name="Zhao J."/>
            <person name="Shang C."/>
            <person name="Ma Y."/>
            <person name="Wu B."/>
            <person name="Wang M."/>
            <person name="Gao L."/>
            <person name="Sun D."/>
            <person name="Zhang P."/>
            <person name="Guo F."/>
            <person name="Wang W."/>
            <person name="Li Y."/>
            <person name="Wang J."/>
            <person name="Varshney R.K."/>
            <person name="Wang J."/>
            <person name="Ling H.Q."/>
            <person name="Wan P."/>
        </authorList>
    </citation>
    <scope>NUCLEOTIDE SEQUENCE</scope>
    <source>
        <strain evidence="4">cv. Jingnong 6</strain>
    </source>
</reference>
<proteinExistence type="predicted"/>
<dbReference type="Gramene" id="KOM25752">
    <property type="protein sequence ID" value="KOM25752"/>
    <property type="gene ID" value="LR48_Vigan181s003000"/>
</dbReference>
<feature type="region of interest" description="Disordered" evidence="1">
    <location>
        <begin position="848"/>
        <end position="882"/>
    </location>
</feature>
<evidence type="ECO:0000313" key="4">
    <source>
        <dbReference type="Proteomes" id="UP000053144"/>
    </source>
</evidence>
<feature type="compositionally biased region" description="Polar residues" evidence="1">
    <location>
        <begin position="670"/>
        <end position="698"/>
    </location>
</feature>